<dbReference type="Proteomes" id="UP001301958">
    <property type="component" value="Unassembled WGS sequence"/>
</dbReference>
<evidence type="ECO:0000259" key="2">
    <source>
        <dbReference type="Pfam" id="PF24883"/>
    </source>
</evidence>
<organism evidence="3 4">
    <name type="scientific">Podospora fimiseda</name>
    <dbReference type="NCBI Taxonomy" id="252190"/>
    <lineage>
        <taxon>Eukaryota</taxon>
        <taxon>Fungi</taxon>
        <taxon>Dikarya</taxon>
        <taxon>Ascomycota</taxon>
        <taxon>Pezizomycotina</taxon>
        <taxon>Sordariomycetes</taxon>
        <taxon>Sordariomycetidae</taxon>
        <taxon>Sordariales</taxon>
        <taxon>Podosporaceae</taxon>
        <taxon>Podospora</taxon>
    </lineage>
</organism>
<evidence type="ECO:0000256" key="1">
    <source>
        <dbReference type="ARBA" id="ARBA00022737"/>
    </source>
</evidence>
<accession>A0AAN7H125</accession>
<gene>
    <name evidence="3" type="ORF">QBC38DRAFT_453859</name>
</gene>
<evidence type="ECO:0000313" key="3">
    <source>
        <dbReference type="EMBL" id="KAK4228858.1"/>
    </source>
</evidence>
<dbReference type="PANTHER" id="PTHR10039">
    <property type="entry name" value="AMELOGENIN"/>
    <property type="match status" value="1"/>
</dbReference>
<protein>
    <recommendedName>
        <fullName evidence="2">Nephrocystin 3-like N-terminal domain-containing protein</fullName>
    </recommendedName>
</protein>
<dbReference type="AlphaFoldDB" id="A0AAN7H125"/>
<reference evidence="3" key="2">
    <citation type="submission" date="2023-05" db="EMBL/GenBank/DDBJ databases">
        <authorList>
            <consortium name="Lawrence Berkeley National Laboratory"/>
            <person name="Steindorff A."/>
            <person name="Hensen N."/>
            <person name="Bonometti L."/>
            <person name="Westerberg I."/>
            <person name="Brannstrom I.O."/>
            <person name="Guillou S."/>
            <person name="Cros-Aarteil S."/>
            <person name="Calhoun S."/>
            <person name="Haridas S."/>
            <person name="Kuo A."/>
            <person name="Mondo S."/>
            <person name="Pangilinan J."/>
            <person name="Riley R."/>
            <person name="Labutti K."/>
            <person name="Andreopoulos B."/>
            <person name="Lipzen A."/>
            <person name="Chen C."/>
            <person name="Yanf M."/>
            <person name="Daum C."/>
            <person name="Ng V."/>
            <person name="Clum A."/>
            <person name="Ohm R."/>
            <person name="Martin F."/>
            <person name="Silar P."/>
            <person name="Natvig D."/>
            <person name="Lalanne C."/>
            <person name="Gautier V."/>
            <person name="Ament-Velasquez S.L."/>
            <person name="Kruys A."/>
            <person name="Hutchinson M.I."/>
            <person name="Powell A.J."/>
            <person name="Barry K."/>
            <person name="Miller A.N."/>
            <person name="Grigoriev I.V."/>
            <person name="Debuchy R."/>
            <person name="Gladieux P."/>
            <person name="Thoren M.H."/>
            <person name="Johannesson H."/>
        </authorList>
    </citation>
    <scope>NUCLEOTIDE SEQUENCE</scope>
    <source>
        <strain evidence="3">CBS 990.96</strain>
    </source>
</reference>
<dbReference type="Gene3D" id="3.40.50.300">
    <property type="entry name" value="P-loop containing nucleotide triphosphate hydrolases"/>
    <property type="match status" value="1"/>
</dbReference>
<reference evidence="3" key="1">
    <citation type="journal article" date="2023" name="Mol. Phylogenet. Evol.">
        <title>Genome-scale phylogeny and comparative genomics of the fungal order Sordariales.</title>
        <authorList>
            <person name="Hensen N."/>
            <person name="Bonometti L."/>
            <person name="Westerberg I."/>
            <person name="Brannstrom I.O."/>
            <person name="Guillou S."/>
            <person name="Cros-Aarteil S."/>
            <person name="Calhoun S."/>
            <person name="Haridas S."/>
            <person name="Kuo A."/>
            <person name="Mondo S."/>
            <person name="Pangilinan J."/>
            <person name="Riley R."/>
            <person name="LaButti K."/>
            <person name="Andreopoulos B."/>
            <person name="Lipzen A."/>
            <person name="Chen C."/>
            <person name="Yan M."/>
            <person name="Daum C."/>
            <person name="Ng V."/>
            <person name="Clum A."/>
            <person name="Steindorff A."/>
            <person name="Ohm R.A."/>
            <person name="Martin F."/>
            <person name="Silar P."/>
            <person name="Natvig D.O."/>
            <person name="Lalanne C."/>
            <person name="Gautier V."/>
            <person name="Ament-Velasquez S.L."/>
            <person name="Kruys A."/>
            <person name="Hutchinson M.I."/>
            <person name="Powell A.J."/>
            <person name="Barry K."/>
            <person name="Miller A.N."/>
            <person name="Grigoriev I.V."/>
            <person name="Debuchy R."/>
            <person name="Gladieux P."/>
            <person name="Hiltunen Thoren M."/>
            <person name="Johannesson H."/>
        </authorList>
    </citation>
    <scope>NUCLEOTIDE SEQUENCE</scope>
    <source>
        <strain evidence="3">CBS 990.96</strain>
    </source>
</reference>
<sequence>MAKLNEYCILNTVRFPGMNDRQDGITKPSAETLDWIFQESPDNLPTDADQVAFSTWLMSGQGVFNITGKPGSGKSTLMKHLVTTRIPMSAGKQLLVVRSYLWLLGQSSHQRSYTGLVRYILHELLEQAPHLIQQAFQSIGRVDWNVHTQKEDWISLQRSLKDFDGLAGTICEWATFAQICVFSREDRPL</sequence>
<feature type="domain" description="Nephrocystin 3-like N-terminal" evidence="2">
    <location>
        <begin position="51"/>
        <end position="161"/>
    </location>
</feature>
<comment type="caution">
    <text evidence="3">The sequence shown here is derived from an EMBL/GenBank/DDBJ whole genome shotgun (WGS) entry which is preliminary data.</text>
</comment>
<dbReference type="EMBL" id="MU865314">
    <property type="protein sequence ID" value="KAK4228858.1"/>
    <property type="molecule type" value="Genomic_DNA"/>
</dbReference>
<dbReference type="SUPFAM" id="SSF52540">
    <property type="entry name" value="P-loop containing nucleoside triphosphate hydrolases"/>
    <property type="match status" value="1"/>
</dbReference>
<name>A0AAN7H125_9PEZI</name>
<dbReference type="InterPro" id="IPR027417">
    <property type="entry name" value="P-loop_NTPase"/>
</dbReference>
<dbReference type="PANTHER" id="PTHR10039:SF5">
    <property type="entry name" value="NACHT DOMAIN-CONTAINING PROTEIN"/>
    <property type="match status" value="1"/>
</dbReference>
<keyword evidence="4" id="KW-1185">Reference proteome</keyword>
<dbReference type="Pfam" id="PF24883">
    <property type="entry name" value="NPHP3_N"/>
    <property type="match status" value="1"/>
</dbReference>
<keyword evidence="1" id="KW-0677">Repeat</keyword>
<dbReference type="InterPro" id="IPR056884">
    <property type="entry name" value="NPHP3-like_N"/>
</dbReference>
<proteinExistence type="predicted"/>
<evidence type="ECO:0000313" key="4">
    <source>
        <dbReference type="Proteomes" id="UP001301958"/>
    </source>
</evidence>